<evidence type="ECO:0000313" key="2">
    <source>
        <dbReference type="Proteomes" id="UP000789920"/>
    </source>
</evidence>
<gene>
    <name evidence="1" type="ORF">RPERSI_LOCUS12008</name>
</gene>
<dbReference type="EMBL" id="CAJVQC010025297">
    <property type="protein sequence ID" value="CAG8729476.1"/>
    <property type="molecule type" value="Genomic_DNA"/>
</dbReference>
<evidence type="ECO:0000313" key="1">
    <source>
        <dbReference type="EMBL" id="CAG8729476.1"/>
    </source>
</evidence>
<proteinExistence type="predicted"/>
<comment type="caution">
    <text evidence="1">The sequence shown here is derived from an EMBL/GenBank/DDBJ whole genome shotgun (WGS) entry which is preliminary data.</text>
</comment>
<feature type="non-terminal residue" evidence="1">
    <location>
        <position position="263"/>
    </location>
</feature>
<protein>
    <submittedName>
        <fullName evidence="1">16094_t:CDS:1</fullName>
    </submittedName>
</protein>
<dbReference type="Proteomes" id="UP000789920">
    <property type="component" value="Unassembled WGS sequence"/>
</dbReference>
<reference evidence="1" key="1">
    <citation type="submission" date="2021-06" db="EMBL/GenBank/DDBJ databases">
        <authorList>
            <person name="Kallberg Y."/>
            <person name="Tangrot J."/>
            <person name="Rosling A."/>
        </authorList>
    </citation>
    <scope>NUCLEOTIDE SEQUENCE</scope>
    <source>
        <strain evidence="1">MA461A</strain>
    </source>
</reference>
<organism evidence="1 2">
    <name type="scientific">Racocetra persica</name>
    <dbReference type="NCBI Taxonomy" id="160502"/>
    <lineage>
        <taxon>Eukaryota</taxon>
        <taxon>Fungi</taxon>
        <taxon>Fungi incertae sedis</taxon>
        <taxon>Mucoromycota</taxon>
        <taxon>Glomeromycotina</taxon>
        <taxon>Glomeromycetes</taxon>
        <taxon>Diversisporales</taxon>
        <taxon>Gigasporaceae</taxon>
        <taxon>Racocetra</taxon>
    </lineage>
</organism>
<accession>A0ACA9Q1F3</accession>
<keyword evidence="2" id="KW-1185">Reference proteome</keyword>
<sequence>MPENIQRVKKITLTEKIQVKEKIDEEEIIKIREKVSAEINQLNQELVSEVADAENIKKIVNELTDLKEVDEFRKLYLKTIITNYLERVGGDYKAFLVRKDIIEEAEVVAILLHNQQLFIEISLNRQTTNSSIADVMAEIYQEKKRVIDQSINDLTLVKKGLIPKLQSEVFSLIEKIIALEQKLESQSAQLTQSGIFLQLAKEEIERLYKENGELYVELDKFSEAREKFAEFEWQLENQKEQIASFQEQLRNKDLVIEDKEKAI</sequence>
<name>A0ACA9Q1F3_9GLOM</name>